<keyword evidence="4" id="KW-1185">Reference proteome</keyword>
<keyword evidence="2" id="KW-1133">Transmembrane helix</keyword>
<dbReference type="Proteomes" id="UP001328107">
    <property type="component" value="Unassembled WGS sequence"/>
</dbReference>
<keyword evidence="2" id="KW-0812">Transmembrane</keyword>
<dbReference type="AlphaFoldDB" id="A0AAN4ZLC8"/>
<accession>A0AAN4ZLC8</accession>
<evidence type="ECO:0000313" key="4">
    <source>
        <dbReference type="Proteomes" id="UP001328107"/>
    </source>
</evidence>
<evidence type="ECO:0000256" key="2">
    <source>
        <dbReference type="SAM" id="Phobius"/>
    </source>
</evidence>
<protein>
    <submittedName>
        <fullName evidence="3">Uncharacterized protein</fullName>
    </submittedName>
</protein>
<feature type="transmembrane region" description="Helical" evidence="2">
    <location>
        <begin position="111"/>
        <end position="134"/>
    </location>
</feature>
<evidence type="ECO:0000256" key="1">
    <source>
        <dbReference type="SAM" id="Coils"/>
    </source>
</evidence>
<sequence>MLGDEELEKLINIVASSSKELVRFRESQQLQIRFQRKLEYRMREMEKKLKVKDDEVEEMKAILAAKDVQINRLMEVYGEKTRDDGKASSTKIGGIRRLEGTHEGKKDDTRLIVIISVVASFFIICYVIGICKLIKDLQKGRQKKAEMEETEKLKVKEDKEV</sequence>
<feature type="coiled-coil region" evidence="1">
    <location>
        <begin position="35"/>
        <end position="62"/>
    </location>
</feature>
<proteinExistence type="predicted"/>
<evidence type="ECO:0000313" key="3">
    <source>
        <dbReference type="EMBL" id="GMR41459.1"/>
    </source>
</evidence>
<comment type="caution">
    <text evidence="3">The sequence shown here is derived from an EMBL/GenBank/DDBJ whole genome shotgun (WGS) entry which is preliminary data.</text>
</comment>
<keyword evidence="2" id="KW-0472">Membrane</keyword>
<reference evidence="4" key="1">
    <citation type="submission" date="2022-10" db="EMBL/GenBank/DDBJ databases">
        <title>Genome assembly of Pristionchus species.</title>
        <authorList>
            <person name="Yoshida K."/>
            <person name="Sommer R.J."/>
        </authorList>
    </citation>
    <scope>NUCLEOTIDE SEQUENCE [LARGE SCALE GENOMIC DNA]</scope>
    <source>
        <strain evidence="4">RS5460</strain>
    </source>
</reference>
<keyword evidence="1" id="KW-0175">Coiled coil</keyword>
<name>A0AAN4ZLC8_9BILA</name>
<gene>
    <name evidence="3" type="ORF">PMAYCL1PPCAC_11654</name>
</gene>
<dbReference type="EMBL" id="BTRK01000003">
    <property type="protein sequence ID" value="GMR41459.1"/>
    <property type="molecule type" value="Genomic_DNA"/>
</dbReference>
<organism evidence="3 4">
    <name type="scientific">Pristionchus mayeri</name>
    <dbReference type="NCBI Taxonomy" id="1317129"/>
    <lineage>
        <taxon>Eukaryota</taxon>
        <taxon>Metazoa</taxon>
        <taxon>Ecdysozoa</taxon>
        <taxon>Nematoda</taxon>
        <taxon>Chromadorea</taxon>
        <taxon>Rhabditida</taxon>
        <taxon>Rhabditina</taxon>
        <taxon>Diplogasteromorpha</taxon>
        <taxon>Diplogasteroidea</taxon>
        <taxon>Neodiplogasteridae</taxon>
        <taxon>Pristionchus</taxon>
    </lineage>
</organism>